<evidence type="ECO:0000256" key="5">
    <source>
        <dbReference type="ARBA" id="ARBA00035437"/>
    </source>
</evidence>
<keyword evidence="3 6" id="KW-0687">Ribonucleoprotein</keyword>
<gene>
    <name evidence="7" type="primary">rps9</name>
</gene>
<evidence type="ECO:0000256" key="1">
    <source>
        <dbReference type="ARBA" id="ARBA00005251"/>
    </source>
</evidence>
<dbReference type="PROSITE" id="PS00360">
    <property type="entry name" value="RIBOSOMAL_S9"/>
    <property type="match status" value="1"/>
</dbReference>
<keyword evidence="7" id="KW-0934">Plastid</keyword>
<dbReference type="InterPro" id="IPR000754">
    <property type="entry name" value="Ribosomal_uS9"/>
</dbReference>
<dbReference type="Pfam" id="PF00380">
    <property type="entry name" value="Ribosomal_S9"/>
    <property type="match status" value="1"/>
</dbReference>
<dbReference type="GO" id="GO:0006412">
    <property type="term" value="P:translation"/>
    <property type="evidence" value="ECO:0007669"/>
    <property type="project" value="InterPro"/>
</dbReference>
<dbReference type="PANTHER" id="PTHR21569">
    <property type="entry name" value="RIBOSOMAL PROTEIN S9"/>
    <property type="match status" value="1"/>
</dbReference>
<geneLocation type="chloroplast" evidence="7"/>
<dbReference type="SUPFAM" id="SSF54211">
    <property type="entry name" value="Ribosomal protein S5 domain 2-like"/>
    <property type="match status" value="1"/>
</dbReference>
<dbReference type="InterPro" id="IPR020574">
    <property type="entry name" value="Ribosomal_uS9_CS"/>
</dbReference>
<dbReference type="GO" id="GO:0015935">
    <property type="term" value="C:small ribosomal subunit"/>
    <property type="evidence" value="ECO:0007669"/>
    <property type="project" value="TreeGrafter"/>
</dbReference>
<protein>
    <recommendedName>
        <fullName evidence="4">Small ribosomal subunit protein uS9c</fullName>
    </recommendedName>
    <alternativeName>
        <fullName evidence="5">30S ribosomal protein S9, chloroplastic</fullName>
    </alternativeName>
</protein>
<dbReference type="InterPro" id="IPR023035">
    <property type="entry name" value="Ribosomal_uS9_bac/plastid"/>
</dbReference>
<dbReference type="Gene3D" id="3.30.230.10">
    <property type="match status" value="1"/>
</dbReference>
<accession>A0A140GIP1</accession>
<dbReference type="AlphaFoldDB" id="A0A140GIP1"/>
<comment type="similarity">
    <text evidence="1 6">Belongs to the universal ribosomal protein uS9 family.</text>
</comment>
<name>A0A140GIP1_9CHLO</name>
<evidence type="ECO:0000256" key="2">
    <source>
        <dbReference type="ARBA" id="ARBA00022980"/>
    </source>
</evidence>
<evidence type="ECO:0000313" key="7">
    <source>
        <dbReference type="EMBL" id="AMN09156.1"/>
    </source>
</evidence>
<keyword evidence="2 6" id="KW-0689">Ribosomal protein</keyword>
<evidence type="ECO:0000256" key="3">
    <source>
        <dbReference type="ARBA" id="ARBA00023274"/>
    </source>
</evidence>
<keyword evidence="7" id="KW-0150">Chloroplast</keyword>
<dbReference type="EMBL" id="KT369375">
    <property type="protein sequence ID" value="AMN09156.1"/>
    <property type="molecule type" value="Genomic_DNA"/>
</dbReference>
<proteinExistence type="inferred from homology"/>
<sequence length="156" mass="17409">MTQTINSRIFSKAVGRRKESVAQVQLREGTGQFIINNKPADIYLQNNSFSLLSIKAPFEVLHTNIENSDGSSTDSLKMDQIDTIVKVEGGGLIGQTEAIKLAVARAICVLTEIENNVTGIRQLLKTKGHLTQDARIKERRKYGLKKARKASQYHKR</sequence>
<evidence type="ECO:0000256" key="4">
    <source>
        <dbReference type="ARBA" id="ARBA00035152"/>
    </source>
</evidence>
<dbReference type="GO" id="GO:0003735">
    <property type="term" value="F:structural constituent of ribosome"/>
    <property type="evidence" value="ECO:0007669"/>
    <property type="project" value="InterPro"/>
</dbReference>
<dbReference type="GO" id="GO:0005737">
    <property type="term" value="C:cytoplasm"/>
    <property type="evidence" value="ECO:0007669"/>
    <property type="project" value="UniProtKB-ARBA"/>
</dbReference>
<dbReference type="GO" id="GO:0003723">
    <property type="term" value="F:RNA binding"/>
    <property type="evidence" value="ECO:0007669"/>
    <property type="project" value="TreeGrafter"/>
</dbReference>
<dbReference type="PANTHER" id="PTHR21569:SF1">
    <property type="entry name" value="SMALL RIBOSOMAL SUBUNIT PROTEIN US9M"/>
    <property type="match status" value="1"/>
</dbReference>
<dbReference type="InterPro" id="IPR014721">
    <property type="entry name" value="Ribsml_uS5_D2-typ_fold_subgr"/>
</dbReference>
<organism evidence="7">
    <name type="scientific">Atractomorpha echinata</name>
    <dbReference type="NCBI Taxonomy" id="52677"/>
    <lineage>
        <taxon>Eukaryota</taxon>
        <taxon>Viridiplantae</taxon>
        <taxon>Chlorophyta</taxon>
        <taxon>core chlorophytes</taxon>
        <taxon>Chlorophyceae</taxon>
        <taxon>CS clade</taxon>
        <taxon>Sphaeropleales</taxon>
        <taxon>Sphaeropleaceae</taxon>
        <taxon>Atractomorpha</taxon>
    </lineage>
</organism>
<evidence type="ECO:0000256" key="6">
    <source>
        <dbReference type="RuleBase" id="RU003815"/>
    </source>
</evidence>
<dbReference type="InterPro" id="IPR020568">
    <property type="entry name" value="Ribosomal_Su5_D2-typ_SF"/>
</dbReference>
<dbReference type="NCBIfam" id="NF001099">
    <property type="entry name" value="PRK00132.1"/>
    <property type="match status" value="1"/>
</dbReference>
<reference evidence="7" key="1">
    <citation type="journal article" date="2016" name="Mol. Phylogenet. Evol.">
        <title>Chloroplast phylogenomic data from the green algal order Sphaeropleales (Chlorophyceae, Chlorophyta) reveal complex patterns of sequence evolution.</title>
        <authorList>
            <person name="Fucikova K."/>
            <person name="Lewis P.O."/>
            <person name="Lewis L.A."/>
        </authorList>
    </citation>
    <scope>NUCLEOTIDE SEQUENCE</scope>
    <source>
        <strain evidence="7">UTEX LB 2309</strain>
    </source>
</reference>